<evidence type="ECO:0000313" key="15">
    <source>
        <dbReference type="Proteomes" id="UP000236544"/>
    </source>
</evidence>
<keyword evidence="6" id="KW-0809">Transit peptide</keyword>
<sequence>MLRQAIRRASSLPPHALKPAYGPGDAAAAKAFKEMAENTKHHAKETSGLWLKISFFVAVPAIALAAVNTYFVEAEHAEHRKHLKHVPDSEWPAQYDYQNIRSKPFFWGDGDKTLFWNPIVNRHVQQE</sequence>
<evidence type="ECO:0000256" key="5">
    <source>
        <dbReference type="ARBA" id="ARBA00022792"/>
    </source>
</evidence>
<evidence type="ECO:0000256" key="4">
    <source>
        <dbReference type="ARBA" id="ARBA00022692"/>
    </source>
</evidence>
<evidence type="ECO:0000256" key="13">
    <source>
        <dbReference type="SAM" id="Phobius"/>
    </source>
</evidence>
<keyword evidence="9 12" id="KW-0496">Mitochondrion</keyword>
<reference evidence="15" key="1">
    <citation type="submission" date="2015-10" db="EMBL/GenBank/DDBJ databases">
        <authorList>
            <person name="Devillers H."/>
        </authorList>
    </citation>
    <scope>NUCLEOTIDE SEQUENCE [LARGE SCALE GENOMIC DNA]</scope>
</reference>
<dbReference type="PIRSF" id="PIRSF000277">
    <property type="entry name" value="COX6A1"/>
    <property type="match status" value="1"/>
</dbReference>
<dbReference type="AlphaFoldDB" id="A0A0P1KSG3"/>
<evidence type="ECO:0000256" key="2">
    <source>
        <dbReference type="ARBA" id="ARBA00004673"/>
    </source>
</evidence>
<dbReference type="OrthoDB" id="5947505at2759"/>
<dbReference type="GO" id="GO:0006123">
    <property type="term" value="P:mitochondrial electron transport, cytochrome c to oxygen"/>
    <property type="evidence" value="ECO:0007669"/>
    <property type="project" value="TreeGrafter"/>
</dbReference>
<evidence type="ECO:0000256" key="12">
    <source>
        <dbReference type="RuleBase" id="RU004397"/>
    </source>
</evidence>
<gene>
    <name evidence="14" type="ORF">LAQU0_S07e04544g</name>
</gene>
<dbReference type="Pfam" id="PF02046">
    <property type="entry name" value="COX6A"/>
    <property type="match status" value="1"/>
</dbReference>
<dbReference type="FunFam" id="4.10.95.10:FF:000001">
    <property type="entry name" value="Cytochrome c oxidase subunit 6A, mitochondrial"/>
    <property type="match status" value="1"/>
</dbReference>
<evidence type="ECO:0000256" key="6">
    <source>
        <dbReference type="ARBA" id="ARBA00022946"/>
    </source>
</evidence>
<evidence type="ECO:0000313" key="14">
    <source>
        <dbReference type="EMBL" id="CUS22979.1"/>
    </source>
</evidence>
<dbReference type="PANTHER" id="PTHR11504:SF0">
    <property type="entry name" value="CYTOCHROME C OXIDASE SUBUNIT"/>
    <property type="match status" value="1"/>
</dbReference>
<dbReference type="InterPro" id="IPR001349">
    <property type="entry name" value="Cyt_c_oxidase_su6a"/>
</dbReference>
<dbReference type="Gene3D" id="4.10.95.10">
    <property type="entry name" value="Cytochrome c oxidase, subunit VIa"/>
    <property type="match status" value="1"/>
</dbReference>
<dbReference type="GO" id="GO:0030234">
    <property type="term" value="F:enzyme regulator activity"/>
    <property type="evidence" value="ECO:0007669"/>
    <property type="project" value="TreeGrafter"/>
</dbReference>
<organism evidence="14 15">
    <name type="scientific">Lachancea quebecensis</name>
    <dbReference type="NCBI Taxonomy" id="1654605"/>
    <lineage>
        <taxon>Eukaryota</taxon>
        <taxon>Fungi</taxon>
        <taxon>Dikarya</taxon>
        <taxon>Ascomycota</taxon>
        <taxon>Saccharomycotina</taxon>
        <taxon>Saccharomycetes</taxon>
        <taxon>Saccharomycetales</taxon>
        <taxon>Saccharomycetaceae</taxon>
        <taxon>Lachancea</taxon>
    </lineage>
</organism>
<dbReference type="PANTHER" id="PTHR11504">
    <property type="entry name" value="CYTOCHROME C OXIDASE POLYPEPTIDE VIA"/>
    <property type="match status" value="1"/>
</dbReference>
<dbReference type="GO" id="GO:0005743">
    <property type="term" value="C:mitochondrial inner membrane"/>
    <property type="evidence" value="ECO:0007669"/>
    <property type="project" value="UniProtKB-SubCell"/>
</dbReference>
<proteinExistence type="inferred from homology"/>
<dbReference type="UniPathway" id="UPA00705"/>
<evidence type="ECO:0000256" key="11">
    <source>
        <dbReference type="RuleBase" id="RU004396"/>
    </source>
</evidence>
<feature type="transmembrane region" description="Helical" evidence="13">
    <location>
        <begin position="49"/>
        <end position="71"/>
    </location>
</feature>
<dbReference type="GO" id="GO:0016491">
    <property type="term" value="F:oxidoreductase activity"/>
    <property type="evidence" value="ECO:0007669"/>
    <property type="project" value="UniProtKB-KW"/>
</dbReference>
<keyword evidence="5 12" id="KW-0999">Mitochondrion inner membrane</keyword>
<keyword evidence="4 13" id="KW-0812">Transmembrane</keyword>
<dbReference type="EMBL" id="LN890573">
    <property type="protein sequence ID" value="CUS22979.1"/>
    <property type="molecule type" value="Genomic_DNA"/>
</dbReference>
<evidence type="ECO:0000256" key="9">
    <source>
        <dbReference type="ARBA" id="ARBA00023128"/>
    </source>
</evidence>
<dbReference type="PROSITE" id="PS01329">
    <property type="entry name" value="COX6A"/>
    <property type="match status" value="1"/>
</dbReference>
<evidence type="ECO:0000256" key="1">
    <source>
        <dbReference type="ARBA" id="ARBA00004434"/>
    </source>
</evidence>
<evidence type="ECO:0000256" key="10">
    <source>
        <dbReference type="ARBA" id="ARBA00023136"/>
    </source>
</evidence>
<comment type="subcellular location">
    <subcellularLocation>
        <location evidence="1">Mitochondrion inner membrane</location>
        <topology evidence="1">Single-pass membrane protein</topology>
    </subcellularLocation>
</comment>
<evidence type="ECO:0000256" key="7">
    <source>
        <dbReference type="ARBA" id="ARBA00022989"/>
    </source>
</evidence>
<comment type="similarity">
    <text evidence="3 11">Belongs to the cytochrome c oxidase subunit 6A family.</text>
</comment>
<evidence type="ECO:0000256" key="8">
    <source>
        <dbReference type="ARBA" id="ARBA00023002"/>
    </source>
</evidence>
<accession>A0A0P1KSG3</accession>
<dbReference type="InterPro" id="IPR036418">
    <property type="entry name" value="Cyt_c_oxidase_su6a_sf"/>
</dbReference>
<evidence type="ECO:0000256" key="3">
    <source>
        <dbReference type="ARBA" id="ARBA00005553"/>
    </source>
</evidence>
<keyword evidence="7 13" id="KW-1133">Transmembrane helix</keyword>
<keyword evidence="15" id="KW-1185">Reference proteome</keyword>
<keyword evidence="10 12" id="KW-0472">Membrane</keyword>
<keyword evidence="8" id="KW-0560">Oxidoreductase</keyword>
<dbReference type="CDD" id="cd00925">
    <property type="entry name" value="Cyt_c_Oxidase_VIa"/>
    <property type="match status" value="1"/>
</dbReference>
<dbReference type="InterPro" id="IPR018507">
    <property type="entry name" value="Cyt_c_oxidase_su6a_CS"/>
</dbReference>
<comment type="pathway">
    <text evidence="2">Energy metabolism; oxidative phosphorylation.</text>
</comment>
<protein>
    <recommendedName>
        <fullName evidence="12">Cytochrome c oxidase subunit</fullName>
    </recommendedName>
    <alternativeName>
        <fullName evidence="12">Cytochrome c oxidase polypeptide VIa</fullName>
    </alternativeName>
</protein>
<name>A0A0P1KSG3_9SACH</name>
<dbReference type="SUPFAM" id="SSF81411">
    <property type="entry name" value="Mitochondrial cytochrome c oxidase subunit VIa"/>
    <property type="match status" value="1"/>
</dbReference>
<dbReference type="Proteomes" id="UP000236544">
    <property type="component" value="Unassembled WGS sequence"/>
</dbReference>